<reference evidence="1" key="1">
    <citation type="journal article" date="2014" name="Front. Microbiol.">
        <title>High frequency of phylogenetically diverse reductive dehalogenase-homologous genes in deep subseafloor sedimentary metagenomes.</title>
        <authorList>
            <person name="Kawai M."/>
            <person name="Futagami T."/>
            <person name="Toyoda A."/>
            <person name="Takaki Y."/>
            <person name="Nishi S."/>
            <person name="Hori S."/>
            <person name="Arai W."/>
            <person name="Tsubouchi T."/>
            <person name="Morono Y."/>
            <person name="Uchiyama I."/>
            <person name="Ito T."/>
            <person name="Fujiyama A."/>
            <person name="Inagaki F."/>
            <person name="Takami H."/>
        </authorList>
    </citation>
    <scope>NUCLEOTIDE SEQUENCE</scope>
    <source>
        <strain evidence="1">Expedition CK06-06</strain>
    </source>
</reference>
<evidence type="ECO:0000313" key="1">
    <source>
        <dbReference type="EMBL" id="GAI58186.1"/>
    </source>
</evidence>
<gene>
    <name evidence="1" type="ORF">S06H3_55544</name>
</gene>
<proteinExistence type="predicted"/>
<sequence>CVNFRWEGANILVSVSHNAKGMPGGGLPGPSG</sequence>
<dbReference type="AlphaFoldDB" id="X1QTQ3"/>
<comment type="caution">
    <text evidence="1">The sequence shown here is derived from an EMBL/GenBank/DDBJ whole genome shotgun (WGS) entry which is preliminary data.</text>
</comment>
<accession>X1QTQ3</accession>
<name>X1QTQ3_9ZZZZ</name>
<feature type="non-terminal residue" evidence="1">
    <location>
        <position position="1"/>
    </location>
</feature>
<dbReference type="EMBL" id="BARV01035617">
    <property type="protein sequence ID" value="GAI58186.1"/>
    <property type="molecule type" value="Genomic_DNA"/>
</dbReference>
<organism evidence="1">
    <name type="scientific">marine sediment metagenome</name>
    <dbReference type="NCBI Taxonomy" id="412755"/>
    <lineage>
        <taxon>unclassified sequences</taxon>
        <taxon>metagenomes</taxon>
        <taxon>ecological metagenomes</taxon>
    </lineage>
</organism>
<protein>
    <submittedName>
        <fullName evidence="1">Uncharacterized protein</fullName>
    </submittedName>
</protein>